<protein>
    <submittedName>
        <fullName evidence="3">Serine hydrolase</fullName>
    </submittedName>
</protein>
<feature type="domain" description="Beta-lactamase-related" evidence="1">
    <location>
        <begin position="37"/>
        <end position="358"/>
    </location>
</feature>
<accession>A0ABT3RWM2</accession>
<evidence type="ECO:0000313" key="3">
    <source>
        <dbReference type="EMBL" id="MCX2746159.1"/>
    </source>
</evidence>
<dbReference type="Proteomes" id="UP001209885">
    <property type="component" value="Unassembled WGS sequence"/>
</dbReference>
<dbReference type="InterPro" id="IPR012338">
    <property type="entry name" value="Beta-lactam/transpept-like"/>
</dbReference>
<dbReference type="Pfam" id="PF00144">
    <property type="entry name" value="Beta-lactamase"/>
    <property type="match status" value="1"/>
</dbReference>
<dbReference type="SUPFAM" id="SSF56601">
    <property type="entry name" value="beta-lactamase/transpeptidase-like"/>
    <property type="match status" value="1"/>
</dbReference>
<comment type="caution">
    <text evidence="3">The sequence shown here is derived from an EMBL/GenBank/DDBJ whole genome shotgun (WGS) entry which is preliminary data.</text>
</comment>
<dbReference type="PANTHER" id="PTHR46825">
    <property type="entry name" value="D-ALANYL-D-ALANINE-CARBOXYPEPTIDASE/ENDOPEPTIDASE AMPH"/>
    <property type="match status" value="1"/>
</dbReference>
<dbReference type="EMBL" id="JAPFQN010000017">
    <property type="protein sequence ID" value="MCX2746159.1"/>
    <property type="molecule type" value="Genomic_DNA"/>
</dbReference>
<reference evidence="3 4" key="1">
    <citation type="submission" date="2022-11" db="EMBL/GenBank/DDBJ databases">
        <title>The characterization of three novel Bacteroidetes species and genomic analysis of their roles in tidal elemental geochemical cycles.</title>
        <authorList>
            <person name="Ma K."/>
        </authorList>
    </citation>
    <scope>NUCLEOTIDE SEQUENCE [LARGE SCALE GENOMIC DNA]</scope>
    <source>
        <strain evidence="3 4">M17</strain>
    </source>
</reference>
<evidence type="ECO:0000259" key="1">
    <source>
        <dbReference type="Pfam" id="PF00144"/>
    </source>
</evidence>
<dbReference type="Gene3D" id="3.40.710.10">
    <property type="entry name" value="DD-peptidase/beta-lactamase superfamily"/>
    <property type="match status" value="1"/>
</dbReference>
<dbReference type="InterPro" id="IPR050491">
    <property type="entry name" value="AmpC-like"/>
</dbReference>
<sequence length="508" mass="58467">MKIKTFFFTIIGLLLFSKSYSQQIKLDSLNLQIHQLIKDFDVPGLSIGIVRNDSIIFSKGYGYLEIHKERKVDENTIFGIGSISKSFTALTLGILVDEGKINWDDKVKVYLPYFELYAPYVTDNFTIRDLLTHRSGLRDVSGGILWYHSDYSREEIIKRLKYLEPVSGFREKPAYQNVMYVVASEIVKKVSGMSWDDFLKTRVFDKLKMNNSISLSTERESNRNLAQPHIWNEDYEKVAIKQEKGDNLAPGGFIYSSSNEMSNYMRLLLNNGTFGNDTIVSPQIINEIFKPQIIYPIGGAPFYNEFTSYGFGWWLTPKNGHKIIEHSGGIDGMSANLVMIKDMNLGFVILTNEAEEPATFLLTAKILEELFDDETYDIYSRVMDYRNQNLKNKKESPVQISKTPKTKPSLEIQKYAGKYIDKMYGDILINYTKSGGLEISFSHSPVFKGKLEHWHFDTFKINWNDIRVPDGFLTFNFNSKREILGFSIDQENLLDVDFGELNILKNKN</sequence>
<dbReference type="InterPro" id="IPR021860">
    <property type="entry name" value="Peptidase_S12_Pab87-rel_C"/>
</dbReference>
<evidence type="ECO:0000259" key="2">
    <source>
        <dbReference type="Pfam" id="PF11954"/>
    </source>
</evidence>
<organism evidence="3 4">
    <name type="scientific">Mangrovivirga halotolerans</name>
    <dbReference type="NCBI Taxonomy" id="2993936"/>
    <lineage>
        <taxon>Bacteria</taxon>
        <taxon>Pseudomonadati</taxon>
        <taxon>Bacteroidota</taxon>
        <taxon>Cytophagia</taxon>
        <taxon>Cytophagales</taxon>
        <taxon>Mangrovivirgaceae</taxon>
        <taxon>Mangrovivirga</taxon>
    </lineage>
</organism>
<dbReference type="RefSeq" id="WP_266058881.1">
    <property type="nucleotide sequence ID" value="NZ_JAPFQN010000017.1"/>
</dbReference>
<dbReference type="Pfam" id="PF11954">
    <property type="entry name" value="DUF3471"/>
    <property type="match status" value="1"/>
</dbReference>
<name>A0ABT3RWM2_9BACT</name>
<keyword evidence="4" id="KW-1185">Reference proteome</keyword>
<gene>
    <name evidence="3" type="ORF">OO013_19930</name>
</gene>
<dbReference type="PANTHER" id="PTHR46825:SF15">
    <property type="entry name" value="BETA-LACTAMASE-RELATED DOMAIN-CONTAINING PROTEIN"/>
    <property type="match status" value="1"/>
</dbReference>
<dbReference type="Gene3D" id="2.40.128.600">
    <property type="match status" value="1"/>
</dbReference>
<keyword evidence="3" id="KW-0378">Hydrolase</keyword>
<proteinExistence type="predicted"/>
<evidence type="ECO:0000313" key="4">
    <source>
        <dbReference type="Proteomes" id="UP001209885"/>
    </source>
</evidence>
<dbReference type="InterPro" id="IPR001466">
    <property type="entry name" value="Beta-lactam-related"/>
</dbReference>
<feature type="domain" description="Peptidase S12 Pab87-related C-terminal" evidence="2">
    <location>
        <begin position="402"/>
        <end position="494"/>
    </location>
</feature>
<dbReference type="GO" id="GO:0016787">
    <property type="term" value="F:hydrolase activity"/>
    <property type="evidence" value="ECO:0007669"/>
    <property type="project" value="UniProtKB-KW"/>
</dbReference>